<evidence type="ECO:0000256" key="1">
    <source>
        <dbReference type="ARBA" id="ARBA00023015"/>
    </source>
</evidence>
<dbReference type="EMBL" id="RCBY01000221">
    <property type="protein sequence ID" value="RQH28054.1"/>
    <property type="molecule type" value="Genomic_DNA"/>
</dbReference>
<dbReference type="RefSeq" id="WP_124147774.1">
    <property type="nucleotide sequence ID" value="NZ_CAWOKI010000314.1"/>
</dbReference>
<proteinExistence type="predicted"/>
<dbReference type="AlphaFoldDB" id="A0A3N6PKP5"/>
<dbReference type="InterPro" id="IPR036388">
    <property type="entry name" value="WH-like_DNA-bd_sf"/>
</dbReference>
<evidence type="ECO:0000259" key="4">
    <source>
        <dbReference type="PROSITE" id="PS51118"/>
    </source>
</evidence>
<dbReference type="InterPro" id="IPR036390">
    <property type="entry name" value="WH_DNA-bd_sf"/>
</dbReference>
<dbReference type="PROSITE" id="PS51118">
    <property type="entry name" value="HTH_HXLR"/>
    <property type="match status" value="1"/>
</dbReference>
<dbReference type="CDD" id="cd00090">
    <property type="entry name" value="HTH_ARSR"/>
    <property type="match status" value="1"/>
</dbReference>
<evidence type="ECO:0000313" key="6">
    <source>
        <dbReference type="Proteomes" id="UP000269154"/>
    </source>
</evidence>
<dbReference type="GO" id="GO:0003677">
    <property type="term" value="F:DNA binding"/>
    <property type="evidence" value="ECO:0007669"/>
    <property type="project" value="UniProtKB-KW"/>
</dbReference>
<keyword evidence="6" id="KW-1185">Reference proteome</keyword>
<comment type="caution">
    <text evidence="5">The sequence shown here is derived from an EMBL/GenBank/DDBJ whole genome shotgun (WGS) entry which is preliminary data.</text>
</comment>
<dbReference type="PANTHER" id="PTHR33204:SF29">
    <property type="entry name" value="TRANSCRIPTIONAL REGULATOR"/>
    <property type="match status" value="1"/>
</dbReference>
<keyword evidence="1" id="KW-0805">Transcription regulation</keyword>
<feature type="domain" description="HTH hxlR-type" evidence="4">
    <location>
        <begin position="25"/>
        <end position="120"/>
    </location>
</feature>
<evidence type="ECO:0000256" key="2">
    <source>
        <dbReference type="ARBA" id="ARBA00023125"/>
    </source>
</evidence>
<dbReference type="SUPFAM" id="SSF46785">
    <property type="entry name" value="Winged helix' DNA-binding domain"/>
    <property type="match status" value="1"/>
</dbReference>
<dbReference type="Gene3D" id="1.10.10.10">
    <property type="entry name" value="Winged helix-like DNA-binding domain superfamily/Winged helix DNA-binding domain"/>
    <property type="match status" value="1"/>
</dbReference>
<protein>
    <submittedName>
        <fullName evidence="5">Transcriptional regulator</fullName>
    </submittedName>
</protein>
<dbReference type="PANTHER" id="PTHR33204">
    <property type="entry name" value="TRANSCRIPTIONAL REGULATOR, MARR FAMILY"/>
    <property type="match status" value="1"/>
</dbReference>
<reference evidence="5 6" key="1">
    <citation type="journal article" date="2018" name="ACS Chem. Biol.">
        <title>Ketoreductase domain dysfunction expands chemodiversity: malyngamide biosynthesis in the cyanobacterium Okeania hirsuta.</title>
        <authorList>
            <person name="Moss N.A."/>
            <person name="Leao T."/>
            <person name="Rankin M."/>
            <person name="McCullough T.M."/>
            <person name="Qu P."/>
            <person name="Korobeynikov A."/>
            <person name="Smith J.L."/>
            <person name="Gerwick L."/>
            <person name="Gerwick W.H."/>
        </authorList>
    </citation>
    <scope>NUCLEOTIDE SEQUENCE [LARGE SCALE GENOMIC DNA]</scope>
    <source>
        <strain evidence="5 6">PAB10Feb10-1</strain>
    </source>
</reference>
<dbReference type="OrthoDB" id="9791143at2"/>
<evidence type="ECO:0000313" key="5">
    <source>
        <dbReference type="EMBL" id="RQH28054.1"/>
    </source>
</evidence>
<dbReference type="Pfam" id="PF01638">
    <property type="entry name" value="HxlR"/>
    <property type="match status" value="1"/>
</dbReference>
<name>A0A3N6PKP5_9CYAN</name>
<sequence>MSYKIEIETDNLGRKQAIEPCITPCPIERGMRLIGGKWKGSILWHLKDKPVRFGDLARQLGGASKKMVTQRLREMENDGLVKREVISTRPFAVTYEITDFGKTTLSFLEELKQWAEKQNI</sequence>
<evidence type="ECO:0000256" key="3">
    <source>
        <dbReference type="ARBA" id="ARBA00023163"/>
    </source>
</evidence>
<gene>
    <name evidence="5" type="ORF">D5R40_26125</name>
</gene>
<dbReference type="Proteomes" id="UP000269154">
    <property type="component" value="Unassembled WGS sequence"/>
</dbReference>
<keyword evidence="2" id="KW-0238">DNA-binding</keyword>
<organism evidence="5 6">
    <name type="scientific">Okeania hirsuta</name>
    <dbReference type="NCBI Taxonomy" id="1458930"/>
    <lineage>
        <taxon>Bacteria</taxon>
        <taxon>Bacillati</taxon>
        <taxon>Cyanobacteriota</taxon>
        <taxon>Cyanophyceae</taxon>
        <taxon>Oscillatoriophycideae</taxon>
        <taxon>Oscillatoriales</taxon>
        <taxon>Microcoleaceae</taxon>
        <taxon>Okeania</taxon>
    </lineage>
</organism>
<dbReference type="InterPro" id="IPR011991">
    <property type="entry name" value="ArsR-like_HTH"/>
</dbReference>
<keyword evidence="3" id="KW-0804">Transcription</keyword>
<dbReference type="InterPro" id="IPR002577">
    <property type="entry name" value="HTH_HxlR"/>
</dbReference>
<accession>A0A3N6PKP5</accession>